<organism evidence="1 2">
    <name type="scientific">Fusarium oxysporum f. sp. lycopersici (strain 4287 / CBS 123668 / FGSC 9935 / NRRL 34936)</name>
    <name type="common">Fusarium vascular wilt of tomato</name>
    <dbReference type="NCBI Taxonomy" id="426428"/>
    <lineage>
        <taxon>Eukaryota</taxon>
        <taxon>Fungi</taxon>
        <taxon>Dikarya</taxon>
        <taxon>Ascomycota</taxon>
        <taxon>Pezizomycotina</taxon>
        <taxon>Sordariomycetes</taxon>
        <taxon>Hypocreomycetidae</taxon>
        <taxon>Hypocreales</taxon>
        <taxon>Nectriaceae</taxon>
        <taxon>Fusarium</taxon>
        <taxon>Fusarium oxysporum species complex</taxon>
    </lineage>
</organism>
<reference evidence="1" key="2">
    <citation type="journal article" date="2010" name="Nature">
        <title>Comparative genomics reveals mobile pathogenicity chromosomes in Fusarium.</title>
        <authorList>
            <person name="Ma L.J."/>
            <person name="van der Does H.C."/>
            <person name="Borkovich K.A."/>
            <person name="Coleman J.J."/>
            <person name="Daboussi M.J."/>
            <person name="Di Pietro A."/>
            <person name="Dufresne M."/>
            <person name="Freitag M."/>
            <person name="Grabherr M."/>
            <person name="Henrissat B."/>
            <person name="Houterman P.M."/>
            <person name="Kang S."/>
            <person name="Shim W.B."/>
            <person name="Woloshuk C."/>
            <person name="Xie X."/>
            <person name="Xu J.R."/>
            <person name="Antoniw J."/>
            <person name="Baker S.E."/>
            <person name="Bluhm B.H."/>
            <person name="Breakspear A."/>
            <person name="Brown D.W."/>
            <person name="Butchko R.A."/>
            <person name="Chapman S."/>
            <person name="Coulson R."/>
            <person name="Coutinho P.M."/>
            <person name="Danchin E.G."/>
            <person name="Diener A."/>
            <person name="Gale L.R."/>
            <person name="Gardiner D.M."/>
            <person name="Goff S."/>
            <person name="Hammond-Kosack K.E."/>
            <person name="Hilburn K."/>
            <person name="Hua-Van A."/>
            <person name="Jonkers W."/>
            <person name="Kazan K."/>
            <person name="Kodira C.D."/>
            <person name="Koehrsen M."/>
            <person name="Kumar L."/>
            <person name="Lee Y.H."/>
            <person name="Li L."/>
            <person name="Manners J.M."/>
            <person name="Miranda-Saavedra D."/>
            <person name="Mukherjee M."/>
            <person name="Park G."/>
            <person name="Park J."/>
            <person name="Park S.Y."/>
            <person name="Proctor R.H."/>
            <person name="Regev A."/>
            <person name="Ruiz-Roldan M.C."/>
            <person name="Sain D."/>
            <person name="Sakthikumar S."/>
            <person name="Sykes S."/>
            <person name="Schwartz D.C."/>
            <person name="Turgeon B.G."/>
            <person name="Wapinski I."/>
            <person name="Yoder O."/>
            <person name="Young S."/>
            <person name="Zeng Q."/>
            <person name="Zhou S."/>
            <person name="Galagan J."/>
            <person name="Cuomo C.A."/>
            <person name="Kistler H.C."/>
            <person name="Rep M."/>
        </authorList>
    </citation>
    <scope>NUCLEOTIDE SEQUENCE [LARGE SCALE GENOMIC DNA]</scope>
    <source>
        <strain evidence="1">4287</strain>
    </source>
</reference>
<gene>
    <name evidence="1" type="ORF">FOXG_20910</name>
</gene>
<dbReference type="RefSeq" id="XP_018251804.1">
    <property type="nucleotide sequence ID" value="XM_018401233.1"/>
</dbReference>
<name>A0A0J9VSY5_FUSO4</name>
<sequence>MEKVELKEFVCLVSISNPLLAVLEMIDPIKAGVLSLRRQATVNNLLVDVRPCNSGRAPAAYISFETTIIHEQLKAPNCQLLCLLFNNPGLVRLVLIAIDQEVPKRQMKWLNRSILFRRDVED</sequence>
<protein>
    <submittedName>
        <fullName evidence="1">Uncharacterized protein</fullName>
    </submittedName>
</protein>
<dbReference type="RefSeq" id="XP_018251805.1">
    <property type="nucleotide sequence ID" value="XM_018401234.1"/>
</dbReference>
<accession>A0A0J9VSY5</accession>
<dbReference type="VEuPathDB" id="FungiDB:FOXG_20910"/>
<reference evidence="1" key="1">
    <citation type="submission" date="2007-04" db="EMBL/GenBank/DDBJ databases">
        <authorList>
            <consortium name="The Broad Institute Genome Sequencing Platform"/>
            <person name="Birren B."/>
            <person name="Lander E."/>
            <person name="Galagan J."/>
            <person name="Nusbaum C."/>
            <person name="Devon K."/>
            <person name="Ma L.-J."/>
            <person name="Jaffe D."/>
            <person name="Butler J."/>
            <person name="Alvarez P."/>
            <person name="Gnerre S."/>
            <person name="Grabherr M."/>
            <person name="Kleber M."/>
            <person name="Mauceli E."/>
            <person name="Brockman W."/>
            <person name="MacCallum I.A."/>
            <person name="Young S."/>
            <person name="LaButti K."/>
            <person name="DeCaprio D."/>
            <person name="Crawford M."/>
            <person name="Koehrsen M."/>
            <person name="Engels R."/>
            <person name="Montgomery P."/>
            <person name="Pearson M."/>
            <person name="Howarth C."/>
            <person name="Larson L."/>
            <person name="White J."/>
            <person name="O'Leary S."/>
            <person name="Kodira C."/>
            <person name="Zeng Q."/>
            <person name="Yandava C."/>
            <person name="Alvarado L."/>
            <person name="Kistler C."/>
            <person name="Shim W.-B."/>
            <person name="Kang S."/>
            <person name="Woloshuk C."/>
        </authorList>
    </citation>
    <scope>NUCLEOTIDE SEQUENCE</scope>
    <source>
        <strain evidence="1">4287</strain>
    </source>
</reference>
<dbReference type="EMBL" id="DS231713">
    <property type="protein sequence ID" value="KNB13759.1"/>
    <property type="molecule type" value="Genomic_DNA"/>
</dbReference>
<dbReference type="AlphaFoldDB" id="A0A0J9VSY5"/>
<proteinExistence type="predicted"/>
<dbReference type="KEGG" id="fox:FOXG_20910"/>
<evidence type="ECO:0000313" key="1">
    <source>
        <dbReference type="EMBL" id="KNB13760.1"/>
    </source>
</evidence>
<dbReference type="Proteomes" id="UP000009097">
    <property type="component" value="Unassembled WGS sequence"/>
</dbReference>
<evidence type="ECO:0000313" key="2">
    <source>
        <dbReference type="Proteomes" id="UP000009097"/>
    </source>
</evidence>
<dbReference type="EMBL" id="DS231713">
    <property type="protein sequence ID" value="KNB13760.1"/>
    <property type="molecule type" value="Genomic_DNA"/>
</dbReference>
<dbReference type="GeneID" id="28961616"/>